<keyword evidence="6 7" id="KW-0961">Cell wall biogenesis/degradation</keyword>
<feature type="active site" description="Proton donor/acceptor" evidence="7">
    <location>
        <position position="457"/>
    </location>
</feature>
<keyword evidence="11" id="KW-1185">Reference proteome</keyword>
<dbReference type="Proteomes" id="UP001304671">
    <property type="component" value="Unassembled WGS sequence"/>
</dbReference>
<name>A0ABU5QLP2_9BACT</name>
<dbReference type="InterPro" id="IPR038063">
    <property type="entry name" value="Transpep_catalytic_dom"/>
</dbReference>
<comment type="pathway">
    <text evidence="1 7">Cell wall biogenesis; peptidoglycan biosynthesis.</text>
</comment>
<keyword evidence="5 7" id="KW-0573">Peptidoglycan synthesis</keyword>
<dbReference type="InterPro" id="IPR002477">
    <property type="entry name" value="Peptidoglycan-bd-like"/>
</dbReference>
<feature type="active site" description="Nucleophile" evidence="7">
    <location>
        <position position="476"/>
    </location>
</feature>
<protein>
    <submittedName>
        <fullName evidence="10">L,D-transpeptidase family protein</fullName>
    </submittedName>
</protein>
<dbReference type="Gene3D" id="2.40.440.10">
    <property type="entry name" value="L,D-transpeptidase catalytic domain-like"/>
    <property type="match status" value="1"/>
</dbReference>
<dbReference type="InterPro" id="IPR045380">
    <property type="entry name" value="LD_TPept_scaffold_dom"/>
</dbReference>
<dbReference type="Pfam" id="PF20142">
    <property type="entry name" value="Scaffold"/>
    <property type="match status" value="1"/>
</dbReference>
<comment type="caution">
    <text evidence="10">The sequence shown here is derived from an EMBL/GenBank/DDBJ whole genome shotgun (WGS) entry which is preliminary data.</text>
</comment>
<feature type="domain" description="L,D-TPase catalytic" evidence="9">
    <location>
        <begin position="327"/>
        <end position="504"/>
    </location>
</feature>
<dbReference type="SUPFAM" id="SSF47090">
    <property type="entry name" value="PGBD-like"/>
    <property type="match status" value="1"/>
</dbReference>
<dbReference type="CDD" id="cd16913">
    <property type="entry name" value="YkuD_like"/>
    <property type="match status" value="1"/>
</dbReference>
<evidence type="ECO:0000256" key="3">
    <source>
        <dbReference type="ARBA" id="ARBA00022679"/>
    </source>
</evidence>
<dbReference type="Pfam" id="PF01471">
    <property type="entry name" value="PG_binding_1"/>
    <property type="match status" value="1"/>
</dbReference>
<evidence type="ECO:0000256" key="2">
    <source>
        <dbReference type="ARBA" id="ARBA00005992"/>
    </source>
</evidence>
<dbReference type="EMBL" id="JAYFUL010000010">
    <property type="protein sequence ID" value="MEA5257840.1"/>
    <property type="molecule type" value="Genomic_DNA"/>
</dbReference>
<evidence type="ECO:0000256" key="7">
    <source>
        <dbReference type="PROSITE-ProRule" id="PRU01373"/>
    </source>
</evidence>
<comment type="similarity">
    <text evidence="2">Belongs to the YkuD family.</text>
</comment>
<gene>
    <name evidence="10" type="ORF">VB264_08585</name>
</gene>
<feature type="transmembrane region" description="Helical" evidence="8">
    <location>
        <begin position="6"/>
        <end position="24"/>
    </location>
</feature>
<keyword evidence="3" id="KW-0808">Transferase</keyword>
<dbReference type="SUPFAM" id="SSF141523">
    <property type="entry name" value="L,D-transpeptidase catalytic domain-like"/>
    <property type="match status" value="1"/>
</dbReference>
<dbReference type="Gene3D" id="1.10.101.10">
    <property type="entry name" value="PGBD-like superfamily/PGBD"/>
    <property type="match status" value="1"/>
</dbReference>
<dbReference type="InterPro" id="IPR005490">
    <property type="entry name" value="LD_TPept_cat_dom"/>
</dbReference>
<evidence type="ECO:0000256" key="8">
    <source>
        <dbReference type="SAM" id="Phobius"/>
    </source>
</evidence>
<evidence type="ECO:0000313" key="10">
    <source>
        <dbReference type="EMBL" id="MEA5257840.1"/>
    </source>
</evidence>
<proteinExistence type="inferred from homology"/>
<dbReference type="InterPro" id="IPR036365">
    <property type="entry name" value="PGBD-like_sf"/>
</dbReference>
<evidence type="ECO:0000256" key="4">
    <source>
        <dbReference type="ARBA" id="ARBA00022960"/>
    </source>
</evidence>
<sequence length="557" mass="64337">MQKTKITYQLFLVLFGTLLFLVVMEGCNKKKKKNRGVLPDSSIYQSQNYNDLLLDSSSITAFLKTFSVSDTIKEEINEFYIRRNYQLAWINNNGLSNSVSTFYNQLQNYQKDFADNSLDNKQMEALILAFQADEKGFLAQKNQVQQLELLLTTTFFKFAEKAYGGINKSPYDLEWFIPRKKKNYQVLLDSLVSLAKGENIQEPVNQYYLRLKDKLKQYRVIQKNGGWKSVVTSKKKIAVGDSDSCVVNIKEHLFLTGDLRANDKTMLYTDSLAYAVKRFQRRMGLPLTAKVDLATIKELNQSVDIRIRQIMINMERLRWVPVEIESDNLLINIPEFKLHVIEKGKQVWEMNVVVGKTASQTSIFKGNLSQIVLNPYWGVPTSIVRNEILPKLKQNTSYLSRNHIEVLSGNKVVNPNSINWRKYEGNVPFNFRQLPGDDNALGKIKFLFPNNFNIYLHDTPSKGLFNEPKRAFSHGCIRISQPHKLALYLLRNDKAWNKERVDKILKTDKEYGIKVSPTVPVYIVYFTSWVDNTGQINFRKDLYGLDAKLSKEIFGDS</sequence>
<evidence type="ECO:0000256" key="1">
    <source>
        <dbReference type="ARBA" id="ARBA00004752"/>
    </source>
</evidence>
<evidence type="ECO:0000256" key="5">
    <source>
        <dbReference type="ARBA" id="ARBA00022984"/>
    </source>
</evidence>
<evidence type="ECO:0000313" key="11">
    <source>
        <dbReference type="Proteomes" id="UP001304671"/>
    </source>
</evidence>
<organism evidence="10 11">
    <name type="scientific">Arcicella aquatica</name>
    <dbReference type="NCBI Taxonomy" id="217141"/>
    <lineage>
        <taxon>Bacteria</taxon>
        <taxon>Pseudomonadati</taxon>
        <taxon>Bacteroidota</taxon>
        <taxon>Cytophagia</taxon>
        <taxon>Cytophagales</taxon>
        <taxon>Flectobacillaceae</taxon>
        <taxon>Arcicella</taxon>
    </lineage>
</organism>
<dbReference type="PROSITE" id="PS52029">
    <property type="entry name" value="LD_TPASE"/>
    <property type="match status" value="1"/>
</dbReference>
<keyword evidence="8" id="KW-0812">Transmembrane</keyword>
<dbReference type="PANTHER" id="PTHR41533:SF2">
    <property type="entry name" value="BLR7131 PROTEIN"/>
    <property type="match status" value="1"/>
</dbReference>
<evidence type="ECO:0000259" key="9">
    <source>
        <dbReference type="PROSITE" id="PS52029"/>
    </source>
</evidence>
<evidence type="ECO:0000256" key="6">
    <source>
        <dbReference type="ARBA" id="ARBA00023316"/>
    </source>
</evidence>
<dbReference type="InterPro" id="IPR052905">
    <property type="entry name" value="LD-transpeptidase_YkuD-like"/>
</dbReference>
<accession>A0ABU5QLP2</accession>
<reference evidence="10 11" key="1">
    <citation type="submission" date="2023-12" db="EMBL/GenBank/DDBJ databases">
        <title>Novel species of the genus Arcicella isolated from rivers.</title>
        <authorList>
            <person name="Lu H."/>
        </authorList>
    </citation>
    <scope>NUCLEOTIDE SEQUENCE [LARGE SCALE GENOMIC DNA]</scope>
    <source>
        <strain evidence="10 11">LMG 21963</strain>
    </source>
</reference>
<keyword evidence="8" id="KW-1133">Transmembrane helix</keyword>
<keyword evidence="8" id="KW-0472">Membrane</keyword>
<dbReference type="InterPro" id="IPR036366">
    <property type="entry name" value="PGBDSf"/>
</dbReference>
<keyword evidence="4 7" id="KW-0133">Cell shape</keyword>
<dbReference type="RefSeq" id="WP_323248498.1">
    <property type="nucleotide sequence ID" value="NZ_JAYFUL010000010.1"/>
</dbReference>
<dbReference type="PANTHER" id="PTHR41533">
    <property type="entry name" value="L,D-TRANSPEPTIDASE HI_1667-RELATED"/>
    <property type="match status" value="1"/>
</dbReference>
<dbReference type="Pfam" id="PF03734">
    <property type="entry name" value="YkuD"/>
    <property type="match status" value="1"/>
</dbReference>